<dbReference type="InterPro" id="IPR036188">
    <property type="entry name" value="FAD/NAD-bd_sf"/>
</dbReference>
<sequence length="451" mass="49831">MRSCLRRMPKAAQSLTSSEEEQEIVIVGAGICGLATALALHRWSSSGPIAQGPAGEVPWPNRGRPPAGRVSGKGVRSVVLERSETLRASGAGIGIWANGWRALEQLGVASDLRKTALPIQRFRDVWLDKGSNQETPVTGEARCLNRSDLIRTLADVLPPGTIHFGRQIVSVKMDPSNSYPILQLLDGSSIVAKILIGCDGLNSVVANYLELEPTKEFGTCSVRGLTNYPNGHAFPLELVRTRRNDIRIGIVPIDDKLVYWFVGQQAIREDHTKVSQRPELIKEFILQSIDGSPTEVTQLIEDSELESLSLTRLRYRAPWDLLLGKFRKGTVTVAGDAMHVMGPFLGQGGSAALEDAIVLARCLSRKFVNPVDRVPNSERETTRMTMIREVGEAIDQYVNERRMRVVRLSTHTYLIGSLLKPSSLLVKFACIVFLVVFFRNPNHTRYDCGLL</sequence>
<accession>A0A834G8C7</accession>
<evidence type="ECO:0000313" key="6">
    <source>
        <dbReference type="EMBL" id="KAF7124899.1"/>
    </source>
</evidence>
<dbReference type="SUPFAM" id="SSF51905">
    <property type="entry name" value="FAD/NAD(P)-binding domain"/>
    <property type="match status" value="1"/>
</dbReference>
<dbReference type="EMBL" id="WJXA01000012">
    <property type="protein sequence ID" value="KAF7124899.1"/>
    <property type="molecule type" value="Genomic_DNA"/>
</dbReference>
<dbReference type="Gene3D" id="3.50.50.60">
    <property type="entry name" value="FAD/NAD(P)-binding domain"/>
    <property type="match status" value="1"/>
</dbReference>
<dbReference type="PANTHER" id="PTHR45934:SF2">
    <property type="entry name" value="MONOOXYGENASE 1"/>
    <property type="match status" value="1"/>
</dbReference>
<dbReference type="AlphaFoldDB" id="A0A834G8C7"/>
<evidence type="ECO:0000256" key="4">
    <source>
        <dbReference type="SAM" id="MobiDB-lite"/>
    </source>
</evidence>
<evidence type="ECO:0000313" key="7">
    <source>
        <dbReference type="Proteomes" id="UP000626092"/>
    </source>
</evidence>
<dbReference type="GO" id="GO:0004497">
    <property type="term" value="F:monooxygenase activity"/>
    <property type="evidence" value="ECO:0007669"/>
    <property type="project" value="UniProtKB-KW"/>
</dbReference>
<evidence type="ECO:0000256" key="2">
    <source>
        <dbReference type="ARBA" id="ARBA00023033"/>
    </source>
</evidence>
<evidence type="ECO:0000259" key="5">
    <source>
        <dbReference type="Pfam" id="PF01494"/>
    </source>
</evidence>
<proteinExistence type="inferred from homology"/>
<dbReference type="Proteomes" id="UP000626092">
    <property type="component" value="Unassembled WGS sequence"/>
</dbReference>
<dbReference type="OrthoDB" id="47494at2759"/>
<comment type="caution">
    <text evidence="6">The sequence shown here is derived from an EMBL/GenBank/DDBJ whole genome shotgun (WGS) entry which is preliminary data.</text>
</comment>
<dbReference type="InterPro" id="IPR044560">
    <property type="entry name" value="MOase"/>
</dbReference>
<dbReference type="PANTHER" id="PTHR45934">
    <property type="entry name" value="FAD/NAD(P)-BINDING OXIDOREDUCTASE FAMILY PROTEIN"/>
    <property type="match status" value="1"/>
</dbReference>
<feature type="domain" description="FAD-binding" evidence="5">
    <location>
        <begin position="73"/>
        <end position="364"/>
    </location>
</feature>
<evidence type="ECO:0000256" key="3">
    <source>
        <dbReference type="ARBA" id="ARBA00024018"/>
    </source>
</evidence>
<comment type="similarity">
    <text evidence="3">Belongs to the 3-hydroxybenzoate 6-hydroxylase family.</text>
</comment>
<reference evidence="6" key="1">
    <citation type="submission" date="2019-11" db="EMBL/GenBank/DDBJ databases">
        <authorList>
            <person name="Liu Y."/>
            <person name="Hou J."/>
            <person name="Li T.-Q."/>
            <person name="Guan C.-H."/>
            <person name="Wu X."/>
            <person name="Wu H.-Z."/>
            <person name="Ling F."/>
            <person name="Zhang R."/>
            <person name="Shi X.-G."/>
            <person name="Ren J.-P."/>
            <person name="Chen E.-F."/>
            <person name="Sun J.-M."/>
        </authorList>
    </citation>
    <scope>NUCLEOTIDE SEQUENCE</scope>
    <source>
        <strain evidence="6">Adult_tree_wgs_1</strain>
        <tissue evidence="6">Leaves</tissue>
    </source>
</reference>
<protein>
    <recommendedName>
        <fullName evidence="5">FAD-binding domain-containing protein</fullName>
    </recommendedName>
</protein>
<evidence type="ECO:0000256" key="1">
    <source>
        <dbReference type="ARBA" id="ARBA00023002"/>
    </source>
</evidence>
<keyword evidence="1" id="KW-0560">Oxidoreductase</keyword>
<dbReference type="InterPro" id="IPR002938">
    <property type="entry name" value="FAD-bd"/>
</dbReference>
<keyword evidence="7" id="KW-1185">Reference proteome</keyword>
<feature type="region of interest" description="Disordered" evidence="4">
    <location>
        <begin position="50"/>
        <end position="74"/>
    </location>
</feature>
<name>A0A834G8C7_RHOSS</name>
<keyword evidence="2" id="KW-0503">Monooxygenase</keyword>
<gene>
    <name evidence="6" type="ORF">RHSIM_Rhsim12G0041700</name>
</gene>
<dbReference type="PRINTS" id="PR00420">
    <property type="entry name" value="RNGMNOXGNASE"/>
</dbReference>
<dbReference type="Pfam" id="PF01494">
    <property type="entry name" value="FAD_binding_3"/>
    <property type="match status" value="1"/>
</dbReference>
<dbReference type="GO" id="GO:0071949">
    <property type="term" value="F:FAD binding"/>
    <property type="evidence" value="ECO:0007669"/>
    <property type="project" value="InterPro"/>
</dbReference>
<organism evidence="6 7">
    <name type="scientific">Rhododendron simsii</name>
    <name type="common">Sims's rhododendron</name>
    <dbReference type="NCBI Taxonomy" id="118357"/>
    <lineage>
        <taxon>Eukaryota</taxon>
        <taxon>Viridiplantae</taxon>
        <taxon>Streptophyta</taxon>
        <taxon>Embryophyta</taxon>
        <taxon>Tracheophyta</taxon>
        <taxon>Spermatophyta</taxon>
        <taxon>Magnoliopsida</taxon>
        <taxon>eudicotyledons</taxon>
        <taxon>Gunneridae</taxon>
        <taxon>Pentapetalae</taxon>
        <taxon>asterids</taxon>
        <taxon>Ericales</taxon>
        <taxon>Ericaceae</taxon>
        <taxon>Ericoideae</taxon>
        <taxon>Rhodoreae</taxon>
        <taxon>Rhododendron</taxon>
    </lineage>
</organism>